<feature type="transmembrane region" description="Helical" evidence="2">
    <location>
        <begin position="265"/>
        <end position="289"/>
    </location>
</feature>
<dbReference type="InterPro" id="IPR008523">
    <property type="entry name" value="DUF805"/>
</dbReference>
<keyword evidence="4" id="KW-1185">Reference proteome</keyword>
<dbReference type="AlphaFoldDB" id="A0A430FDM1"/>
<feature type="compositionally biased region" description="Low complexity" evidence="1">
    <location>
        <begin position="1"/>
        <end position="35"/>
    </location>
</feature>
<evidence type="ECO:0000313" key="4">
    <source>
        <dbReference type="Proteomes" id="UP000288607"/>
    </source>
</evidence>
<sequence>MTDPNSNGYTGGNTNPYGQNGQSGYGQNYGQSGNGANPYGQPSQPSYGQQTGASPYGQSPYGQTSGQTSGSPYTQNTNPYGGNPYGQGSNPYGQPSTNPYGQPGQAGAGYGQQPPMAPAPQYGGQNAYSATGEPPLWAPWYGISFPNAIVRFFKKYAVFHGRASRSEYWWWFLFSAIIGAVFSLLSSATDGSTIIEGLEGIWNLAVLVPGVALAIRRMHDANRSGWWVLLPYGLIVLAIIVMLIGGGAGILAATGNGGVGGGVSSIGLIIVGFLLLIAGGITSIVLYIAPSDPQGARFDRPNA</sequence>
<proteinExistence type="predicted"/>
<dbReference type="PANTHER" id="PTHR34980:SF2">
    <property type="entry name" value="INNER MEMBRANE PROTEIN YHAH-RELATED"/>
    <property type="match status" value="1"/>
</dbReference>
<dbReference type="Pfam" id="PF05656">
    <property type="entry name" value="DUF805"/>
    <property type="match status" value="1"/>
</dbReference>
<feature type="transmembrane region" description="Helical" evidence="2">
    <location>
        <begin position="194"/>
        <end position="215"/>
    </location>
</feature>
<feature type="region of interest" description="Disordered" evidence="1">
    <location>
        <begin position="1"/>
        <end position="124"/>
    </location>
</feature>
<evidence type="ECO:0000313" key="3">
    <source>
        <dbReference type="EMBL" id="RSX50917.1"/>
    </source>
</evidence>
<protein>
    <recommendedName>
        <fullName evidence="5">DUF805 domain-containing protein</fullName>
    </recommendedName>
</protein>
<evidence type="ECO:0000256" key="1">
    <source>
        <dbReference type="SAM" id="MobiDB-lite"/>
    </source>
</evidence>
<name>A0A430FDM1_9BIFI</name>
<dbReference type="EMBL" id="QXGJ01000005">
    <property type="protein sequence ID" value="RSX50917.1"/>
    <property type="molecule type" value="Genomic_DNA"/>
</dbReference>
<accession>A0A430FDM1</accession>
<evidence type="ECO:0008006" key="5">
    <source>
        <dbReference type="Google" id="ProtNLM"/>
    </source>
</evidence>
<dbReference type="RefSeq" id="WP_164520713.1">
    <property type="nucleotide sequence ID" value="NZ_QXGJ01000005.1"/>
</dbReference>
<feature type="transmembrane region" description="Helical" evidence="2">
    <location>
        <begin position="168"/>
        <end position="188"/>
    </location>
</feature>
<dbReference type="PANTHER" id="PTHR34980">
    <property type="entry name" value="INNER MEMBRANE PROTEIN-RELATED-RELATED"/>
    <property type="match status" value="1"/>
</dbReference>
<keyword evidence="2" id="KW-1133">Transmembrane helix</keyword>
<feature type="transmembrane region" description="Helical" evidence="2">
    <location>
        <begin position="227"/>
        <end position="253"/>
    </location>
</feature>
<keyword evidence="2" id="KW-0472">Membrane</keyword>
<reference evidence="3 4" key="1">
    <citation type="submission" date="2018-09" db="EMBL/GenBank/DDBJ databases">
        <title>Characterization of the phylogenetic diversity of five novel species belonging to the genus Bifidobacterium.</title>
        <authorList>
            <person name="Lugli G.A."/>
            <person name="Duranti S."/>
            <person name="Milani C."/>
        </authorList>
    </citation>
    <scope>NUCLEOTIDE SEQUENCE [LARGE SCALE GENOMIC DNA]</scope>
    <source>
        <strain evidence="3 4">2028B</strain>
    </source>
</reference>
<keyword evidence="2" id="KW-0812">Transmembrane</keyword>
<organism evidence="3 4">
    <name type="scientific">Bifidobacterium callimiconis</name>
    <dbReference type="NCBI Taxonomy" id="2306973"/>
    <lineage>
        <taxon>Bacteria</taxon>
        <taxon>Bacillati</taxon>
        <taxon>Actinomycetota</taxon>
        <taxon>Actinomycetes</taxon>
        <taxon>Bifidobacteriales</taxon>
        <taxon>Bifidobacteriaceae</taxon>
        <taxon>Bifidobacterium</taxon>
    </lineage>
</organism>
<dbReference type="GO" id="GO:0005886">
    <property type="term" value="C:plasma membrane"/>
    <property type="evidence" value="ECO:0007669"/>
    <property type="project" value="TreeGrafter"/>
</dbReference>
<comment type="caution">
    <text evidence="3">The sequence shown here is derived from an EMBL/GenBank/DDBJ whole genome shotgun (WGS) entry which is preliminary data.</text>
</comment>
<feature type="compositionally biased region" description="Low complexity" evidence="1">
    <location>
        <begin position="111"/>
        <end position="124"/>
    </location>
</feature>
<feature type="compositionally biased region" description="Polar residues" evidence="1">
    <location>
        <begin position="40"/>
        <end position="98"/>
    </location>
</feature>
<gene>
    <name evidence="3" type="ORF">D2E23_1208</name>
</gene>
<dbReference type="Proteomes" id="UP000288607">
    <property type="component" value="Unassembled WGS sequence"/>
</dbReference>
<evidence type="ECO:0000256" key="2">
    <source>
        <dbReference type="SAM" id="Phobius"/>
    </source>
</evidence>